<reference evidence="1 2" key="2">
    <citation type="submission" date="2018-11" db="EMBL/GenBank/DDBJ databases">
        <authorList>
            <consortium name="Pathogen Informatics"/>
        </authorList>
    </citation>
    <scope>NUCLEOTIDE SEQUENCE [LARGE SCALE GENOMIC DNA]</scope>
</reference>
<evidence type="ECO:0000313" key="2">
    <source>
        <dbReference type="Proteomes" id="UP000271098"/>
    </source>
</evidence>
<name>A0A183D0D9_9BILA</name>
<evidence type="ECO:0000313" key="1">
    <source>
        <dbReference type="EMBL" id="VDK32676.1"/>
    </source>
</evidence>
<sequence>MGDNLAELAAANSSLSNLHGAEITKLSGIVRNVPISQKFENFEICSSALALSINWHGRPQTRFSLKLSEVLRCRVIEFWMIC</sequence>
<dbReference type="Proteomes" id="UP000271098">
    <property type="component" value="Unassembled WGS sequence"/>
</dbReference>
<evidence type="ECO:0000313" key="3">
    <source>
        <dbReference type="WBParaSite" id="GPUH_0000218501-mRNA-1"/>
    </source>
</evidence>
<reference evidence="3" key="1">
    <citation type="submission" date="2016-06" db="UniProtKB">
        <authorList>
            <consortium name="WormBaseParasite"/>
        </authorList>
    </citation>
    <scope>IDENTIFICATION</scope>
</reference>
<keyword evidence="2" id="KW-1185">Reference proteome</keyword>
<dbReference type="WBParaSite" id="GPUH_0000218501-mRNA-1">
    <property type="protein sequence ID" value="GPUH_0000218501-mRNA-1"/>
    <property type="gene ID" value="GPUH_0000218501"/>
</dbReference>
<organism evidence="3">
    <name type="scientific">Gongylonema pulchrum</name>
    <dbReference type="NCBI Taxonomy" id="637853"/>
    <lineage>
        <taxon>Eukaryota</taxon>
        <taxon>Metazoa</taxon>
        <taxon>Ecdysozoa</taxon>
        <taxon>Nematoda</taxon>
        <taxon>Chromadorea</taxon>
        <taxon>Rhabditida</taxon>
        <taxon>Spirurina</taxon>
        <taxon>Spiruromorpha</taxon>
        <taxon>Spiruroidea</taxon>
        <taxon>Gongylonematidae</taxon>
        <taxon>Gongylonema</taxon>
    </lineage>
</organism>
<protein>
    <submittedName>
        <fullName evidence="1 3">Uncharacterized protein</fullName>
    </submittedName>
</protein>
<dbReference type="EMBL" id="UYRT01003112">
    <property type="protein sequence ID" value="VDK32676.1"/>
    <property type="molecule type" value="Genomic_DNA"/>
</dbReference>
<accession>A0A183D0D9</accession>
<gene>
    <name evidence="1" type="ORF">GPUH_LOCUS2180</name>
</gene>
<dbReference type="AlphaFoldDB" id="A0A183D0D9"/>
<proteinExistence type="predicted"/>